<gene>
    <name evidence="1" type="ORF">EV213_106133</name>
</gene>
<dbReference type="AlphaFoldDB" id="A0A4R6U779"/>
<evidence type="ECO:0000313" key="2">
    <source>
        <dbReference type="Proteomes" id="UP000295632"/>
    </source>
</evidence>
<keyword evidence="2" id="KW-1185">Reference proteome</keyword>
<dbReference type="EMBL" id="SNYJ01000006">
    <property type="protein sequence ID" value="TDQ40415.1"/>
    <property type="molecule type" value="Genomic_DNA"/>
</dbReference>
<evidence type="ECO:0000313" key="1">
    <source>
        <dbReference type="EMBL" id="TDQ40415.1"/>
    </source>
</evidence>
<dbReference type="Proteomes" id="UP000295632">
    <property type="component" value="Unassembled WGS sequence"/>
</dbReference>
<comment type="caution">
    <text evidence="1">The sequence shown here is derived from an EMBL/GenBank/DDBJ whole genome shotgun (WGS) entry which is preliminary data.</text>
</comment>
<name>A0A4R6U779_9BACI</name>
<sequence length="143" mass="16298">MAPCPAFVFYEHPTIHLILYGEKKTRPLRQNTSRSAGTASASSESLSCGIFSSRCSTLKGIRSTSIREYLIVFSFHPKGTSATSTREDLVVFSLQLESTYVDYADVCFFVNWFYLRKVSVSFHAKLFHLVQYCFALAHRRLYS</sequence>
<reference evidence="1 2" key="1">
    <citation type="submission" date="2019-03" db="EMBL/GenBank/DDBJ databases">
        <title>Genomic Encyclopedia of Type Strains, Phase IV (KMG-IV): sequencing the most valuable type-strain genomes for metagenomic binning, comparative biology and taxonomic classification.</title>
        <authorList>
            <person name="Goeker M."/>
        </authorList>
    </citation>
    <scope>NUCLEOTIDE SEQUENCE [LARGE SCALE GENOMIC DNA]</scope>
    <source>
        <strain evidence="1 2">DSM 28697</strain>
    </source>
</reference>
<proteinExistence type="predicted"/>
<protein>
    <submittedName>
        <fullName evidence="1">Uncharacterized protein</fullName>
    </submittedName>
</protein>
<organism evidence="1 2">
    <name type="scientific">Aureibacillus halotolerans</name>
    <dbReference type="NCBI Taxonomy" id="1508390"/>
    <lineage>
        <taxon>Bacteria</taxon>
        <taxon>Bacillati</taxon>
        <taxon>Bacillota</taxon>
        <taxon>Bacilli</taxon>
        <taxon>Bacillales</taxon>
        <taxon>Bacillaceae</taxon>
        <taxon>Aureibacillus</taxon>
    </lineage>
</organism>
<accession>A0A4R6U779</accession>